<sequence>MEALATAIVEELHPDDLNDHSKQLRKELKVPQTEPYTVAQGKGNNKTVCGLCGRQFETKGGVFTPREHTSKTAFAPFVAITSCCHLNLRPLENGSNGASCPRLVFEGMCGRNQRTTGEAPKT</sequence>
<dbReference type="EMBL" id="UZAD01006483">
    <property type="protein sequence ID" value="VDN87887.1"/>
    <property type="molecule type" value="Genomic_DNA"/>
</dbReference>
<evidence type="ECO:0000313" key="1">
    <source>
        <dbReference type="EMBL" id="VDN87887.1"/>
    </source>
</evidence>
<name>A0A0N4TEU9_BRUPA</name>
<reference evidence="3" key="1">
    <citation type="submission" date="2017-02" db="UniProtKB">
        <authorList>
            <consortium name="WormBaseParasite"/>
        </authorList>
    </citation>
    <scope>IDENTIFICATION</scope>
</reference>
<proteinExistence type="predicted"/>
<reference evidence="1 2" key="2">
    <citation type="submission" date="2018-11" db="EMBL/GenBank/DDBJ databases">
        <authorList>
            <consortium name="Pathogen Informatics"/>
        </authorList>
    </citation>
    <scope>NUCLEOTIDE SEQUENCE [LARGE SCALE GENOMIC DNA]</scope>
</reference>
<keyword evidence="2" id="KW-1185">Reference proteome</keyword>
<evidence type="ECO:0000313" key="2">
    <source>
        <dbReference type="Proteomes" id="UP000278627"/>
    </source>
</evidence>
<evidence type="ECO:0000313" key="3">
    <source>
        <dbReference type="WBParaSite" id="BPAG_0000673701-mRNA-1"/>
    </source>
</evidence>
<dbReference type="Proteomes" id="UP000278627">
    <property type="component" value="Unassembled WGS sequence"/>
</dbReference>
<dbReference type="WBParaSite" id="BPAG_0000673701-mRNA-1">
    <property type="protein sequence ID" value="BPAG_0000673701-mRNA-1"/>
    <property type="gene ID" value="BPAG_0000673701"/>
</dbReference>
<gene>
    <name evidence="1" type="ORF">BPAG_LOCUS6701</name>
</gene>
<dbReference type="AlphaFoldDB" id="A0A0N4TEU9"/>
<organism evidence="3">
    <name type="scientific">Brugia pahangi</name>
    <name type="common">Filarial nematode worm</name>
    <dbReference type="NCBI Taxonomy" id="6280"/>
    <lineage>
        <taxon>Eukaryota</taxon>
        <taxon>Metazoa</taxon>
        <taxon>Ecdysozoa</taxon>
        <taxon>Nematoda</taxon>
        <taxon>Chromadorea</taxon>
        <taxon>Rhabditida</taxon>
        <taxon>Spirurina</taxon>
        <taxon>Spiruromorpha</taxon>
        <taxon>Filarioidea</taxon>
        <taxon>Onchocercidae</taxon>
        <taxon>Brugia</taxon>
    </lineage>
</organism>
<protein>
    <submittedName>
        <fullName evidence="3">Nanos-type domain-containing protein</fullName>
    </submittedName>
</protein>
<accession>A0A0N4TEU9</accession>